<dbReference type="Pfam" id="PF13439">
    <property type="entry name" value="Glyco_transf_4"/>
    <property type="match status" value="1"/>
</dbReference>
<feature type="domain" description="Glycosyltransferase subfamily 4-like N-terminal" evidence="1">
    <location>
        <begin position="12"/>
        <end position="168"/>
    </location>
</feature>
<protein>
    <submittedName>
        <fullName evidence="2">Glycosyltransferase involved in cell wall biosynthesis</fullName>
    </submittedName>
</protein>
<dbReference type="PANTHER" id="PTHR12526">
    <property type="entry name" value="GLYCOSYLTRANSFERASE"/>
    <property type="match status" value="1"/>
</dbReference>
<reference evidence="2 3" key="1">
    <citation type="submission" date="2018-01" db="EMBL/GenBank/DDBJ databases">
        <title>Genomic Encyclopedia of Type Strains, Phase III (KMG-III): the genomes of soil and plant-associated and newly described type strains.</title>
        <authorList>
            <person name="Whitman W."/>
        </authorList>
    </citation>
    <scope>NUCLEOTIDE SEQUENCE [LARGE SCALE GENOMIC DNA]</scope>
    <source>
        <strain evidence="2 3">JCM 18070</strain>
    </source>
</reference>
<dbReference type="Proteomes" id="UP000237381">
    <property type="component" value="Unassembled WGS sequence"/>
</dbReference>
<dbReference type="RefSeq" id="WP_103707893.1">
    <property type="nucleotide sequence ID" value="NZ_PQGA01000037.1"/>
</dbReference>
<dbReference type="OrthoDB" id="570545at2"/>
<keyword evidence="3" id="KW-1185">Reference proteome</keyword>
<dbReference type="GO" id="GO:0016757">
    <property type="term" value="F:glycosyltransferase activity"/>
    <property type="evidence" value="ECO:0007669"/>
    <property type="project" value="UniProtKB-ARBA"/>
</dbReference>
<organism evidence="2 3">
    <name type="scientific">Paraburkholderia eburnea</name>
    <dbReference type="NCBI Taxonomy" id="1189126"/>
    <lineage>
        <taxon>Bacteria</taxon>
        <taxon>Pseudomonadati</taxon>
        <taxon>Pseudomonadota</taxon>
        <taxon>Betaproteobacteria</taxon>
        <taxon>Burkholderiales</taxon>
        <taxon>Burkholderiaceae</taxon>
        <taxon>Paraburkholderia</taxon>
    </lineage>
</organism>
<dbReference type="AlphaFoldDB" id="A0A2S4LS29"/>
<proteinExistence type="predicted"/>
<dbReference type="InterPro" id="IPR028098">
    <property type="entry name" value="Glyco_trans_4-like_N"/>
</dbReference>
<sequence length="373" mass="40643">MKIVLVTTTFAIGGAEKQVRDLAAMFFEKGHEVLIISLKGPTQQIVPEGVKLIELFGQKSVVGLVGVVWRLSKILKNWGPDVVHGHMVVANIISRIAAIRLRNVVVVSSAHSVNEGGSDIRLLAYRLTDRFSDMTTNASQHAVDSYLKMKASKRGKICVANNGIDFDRYRFSAEVRAHVRSEFGLNAETPLCLAVGRLVEAKDYPNLIDAFARVVKILPLAKLIIVGSGPLSDSLQQKVEDIGLSSSIQLIGMRTDIPELMSAADLFVLSSAWEGAPLVILEALASQLPITATDCGGVADNLNGFGRLIPVADSVALATGIVEELSLKRVRNDPVLIEARRNALDRFSLEAIARRWISLYKALYLRKIGVELQ</sequence>
<keyword evidence="2" id="KW-0808">Transferase</keyword>
<dbReference type="Gene3D" id="3.40.50.2000">
    <property type="entry name" value="Glycogen Phosphorylase B"/>
    <property type="match status" value="2"/>
</dbReference>
<name>A0A2S4LS29_9BURK</name>
<evidence type="ECO:0000313" key="2">
    <source>
        <dbReference type="EMBL" id="POR45261.1"/>
    </source>
</evidence>
<dbReference type="EMBL" id="PQGA01000037">
    <property type="protein sequence ID" value="POR45261.1"/>
    <property type="molecule type" value="Genomic_DNA"/>
</dbReference>
<gene>
    <name evidence="2" type="ORF">B0G62_13715</name>
</gene>
<accession>A0A2S4LS29</accession>
<dbReference type="Pfam" id="PF13692">
    <property type="entry name" value="Glyco_trans_1_4"/>
    <property type="match status" value="1"/>
</dbReference>
<comment type="caution">
    <text evidence="2">The sequence shown here is derived from an EMBL/GenBank/DDBJ whole genome shotgun (WGS) entry which is preliminary data.</text>
</comment>
<dbReference type="SUPFAM" id="SSF53756">
    <property type="entry name" value="UDP-Glycosyltransferase/glycogen phosphorylase"/>
    <property type="match status" value="1"/>
</dbReference>
<evidence type="ECO:0000259" key="1">
    <source>
        <dbReference type="Pfam" id="PF13439"/>
    </source>
</evidence>
<evidence type="ECO:0000313" key="3">
    <source>
        <dbReference type="Proteomes" id="UP000237381"/>
    </source>
</evidence>